<dbReference type="OrthoDB" id="9762420at2"/>
<dbReference type="InterPro" id="IPR018769">
    <property type="entry name" value="VgrG2_DUF2345"/>
</dbReference>
<evidence type="ECO:0000313" key="5">
    <source>
        <dbReference type="EMBL" id="SEI18067.1"/>
    </source>
</evidence>
<comment type="similarity">
    <text evidence="1">Belongs to the VgrG protein family.</text>
</comment>
<feature type="domain" description="Putative type VI secretion system Rhs element associated Vgr" evidence="4">
    <location>
        <begin position="502"/>
        <end position="603"/>
    </location>
</feature>
<organism evidence="5 6">
    <name type="scientific">Pseudomonas asplenii</name>
    <dbReference type="NCBI Taxonomy" id="53407"/>
    <lineage>
        <taxon>Bacteria</taxon>
        <taxon>Pseudomonadati</taxon>
        <taxon>Pseudomonadota</taxon>
        <taxon>Gammaproteobacteria</taxon>
        <taxon>Pseudomonadales</taxon>
        <taxon>Pseudomonadaceae</taxon>
        <taxon>Pseudomonas</taxon>
    </lineage>
</organism>
<dbReference type="InterPro" id="IPR017847">
    <property type="entry name" value="T6SS_RhsGE_Vgr_subset"/>
</dbReference>
<dbReference type="Gene3D" id="3.55.50.10">
    <property type="entry name" value="Baseplate protein-like domains"/>
    <property type="match status" value="1"/>
</dbReference>
<dbReference type="InterPro" id="IPR037026">
    <property type="entry name" value="Vgr_OB-fold_dom_sf"/>
</dbReference>
<gene>
    <name evidence="5" type="ORF">SAMN05216581_3537</name>
</gene>
<dbReference type="InterPro" id="IPR006531">
    <property type="entry name" value="Gp5/Vgr_OB"/>
</dbReference>
<accession>A0A1H6NPU5</accession>
<protein>
    <submittedName>
        <fullName evidence="5">Rhs element Vgr protein</fullName>
    </submittedName>
</protein>
<dbReference type="InterPro" id="IPR006533">
    <property type="entry name" value="T6SS_Vgr_RhsGE"/>
</dbReference>
<dbReference type="Proteomes" id="UP000182272">
    <property type="component" value="Chromosome I"/>
</dbReference>
<evidence type="ECO:0000256" key="1">
    <source>
        <dbReference type="ARBA" id="ARBA00005558"/>
    </source>
</evidence>
<dbReference type="NCBIfam" id="TIGR01646">
    <property type="entry name" value="vgr_GE"/>
    <property type="match status" value="1"/>
</dbReference>
<dbReference type="SUPFAM" id="SSF69255">
    <property type="entry name" value="gp5 N-terminal domain-like"/>
    <property type="match status" value="1"/>
</dbReference>
<dbReference type="Gene3D" id="2.30.110.50">
    <property type="match status" value="2"/>
</dbReference>
<evidence type="ECO:0000259" key="2">
    <source>
        <dbReference type="Pfam" id="PF04717"/>
    </source>
</evidence>
<sequence>MLDELQTLFFDHSRHKLEVRGFDATLEVLAFKGEEKLSQPFEYTVEFTCAEQDIAVERILGRDASFTLWPVPTQRLNIPGLLEPEVKPLRSVFGVITDFRRLSSSRDEARYEITLQPHLALLGRGKQFRLYQQRSVPEIVEHILRSRHEFRGQDFLFRLARDYPRREQVMQYDESDLAFIARLLAEVGIWYRFSHDERLFIDVVEFNDDQRHYAKPRVKLPCRPSSGLSSSGEDGVWGLQCRHRVVEKHVNFRAYHHREAHAQLDGEIDQSRGALGTYGEAYHYAEAYQVLGDAYAQDEDLQSESGYFYARLRHERYLNERTRLSGLSSYATLTPGQVLEISGEAPQAFEPGAVITHLQLQAARDRSLEVSFEAMPYAERVCFRPPLLTRPTIAGTIPARVSNPDERNCYAEIDLQGRYRVHFLFDREPWPTGQESCWLRLARPYAGDTCGLHLPLIAGTEVAVAFEQGDPDRPYIAHALHDSDRPDHVTLNRRDHSRNVLRTPANNKLRMEDLRGQEHVKLSTEYGGKSQLNLGHLVDAGKQKRGAGFELRTDEWGALRGGKGGVISADVQPRAQGQQLDMDAAITQLESALSLAKSLSTAARNAQTTPSDTESQEQLVQALKGLAQPGVLLHAPAGIGLVSPESLCLASGRESVSIVAAHNTDISAGHDITATAEGAVSVVAQSGELQLKAVHGKVELQALGGSLHTLAQSDIKIESVDGRVVICAPQELVFKCGGTYIRLTDGEIEVGAPGNLYLKTAHVQKFDSASFDTPKTPLPAGYAANYTLSDEVGAARPFSRYRVTTRQGEVFKGVTDKAGNSMNVHTLVPGELEVEFPEVATYDEQLQLTGPEGELISHLKYSITLADGSTHEGVTDEQGYTERLVTSESTQLIQLTLFPPEVVESFCCAAQNTQVPLEMDLRTRDVRTNDTQVGTSVEVVPLPKGKKRKLTFGEIEMAKTVFKDAVDYRKVRVHRGGWWLFFGWQNTAVTPNGEMYYPESTKLYRNDFSVTGKGRDKALFMHEMTHVWQYQLGYPIKKAGLMVTSQGAKAYEYSLSEGRRLSDYNMEQQGEIISDYYMICIELDLEGVWNYKNKNNSPRAFEAVLSDFSYNPADKRNLPR</sequence>
<dbReference type="Gene3D" id="2.40.50.230">
    <property type="entry name" value="Gp5 N-terminal domain"/>
    <property type="match status" value="1"/>
</dbReference>
<evidence type="ECO:0000259" key="3">
    <source>
        <dbReference type="Pfam" id="PF10106"/>
    </source>
</evidence>
<dbReference type="Pfam" id="PF04717">
    <property type="entry name" value="Phage_base_V"/>
    <property type="match status" value="1"/>
</dbReference>
<dbReference type="InterPro" id="IPR028244">
    <property type="entry name" value="T6SS_Rhs_Vgr_dom"/>
</dbReference>
<dbReference type="Pfam" id="PF10106">
    <property type="entry name" value="DUF2345"/>
    <property type="match status" value="1"/>
</dbReference>
<dbReference type="AlphaFoldDB" id="A0A1H6NPU5"/>
<dbReference type="RefSeq" id="WP_019360609.1">
    <property type="nucleotide sequence ID" value="NZ_LT629972.1"/>
</dbReference>
<proteinExistence type="inferred from homology"/>
<evidence type="ECO:0000259" key="4">
    <source>
        <dbReference type="Pfam" id="PF13296"/>
    </source>
</evidence>
<feature type="domain" description="DUF2345" evidence="3">
    <location>
        <begin position="621"/>
        <end position="764"/>
    </location>
</feature>
<dbReference type="SUPFAM" id="SSF69279">
    <property type="entry name" value="Phage tail proteins"/>
    <property type="match status" value="2"/>
</dbReference>
<dbReference type="Gene3D" id="4.10.180.10">
    <property type="match status" value="2"/>
</dbReference>
<dbReference type="NCBIfam" id="TIGR03361">
    <property type="entry name" value="VI_Rhs_Vgr"/>
    <property type="match status" value="1"/>
</dbReference>
<name>A0A1H6NPU5_9PSED</name>
<evidence type="ECO:0000313" key="6">
    <source>
        <dbReference type="Proteomes" id="UP000182272"/>
    </source>
</evidence>
<reference evidence="5 6" key="1">
    <citation type="submission" date="2016-10" db="EMBL/GenBank/DDBJ databases">
        <authorList>
            <person name="de Groot N.N."/>
        </authorList>
    </citation>
    <scope>NUCLEOTIDE SEQUENCE [LARGE SCALE GENOMIC DNA]</scope>
    <source>
        <strain evidence="5 6">LMG 2158</strain>
    </source>
</reference>
<dbReference type="EMBL" id="LT629972">
    <property type="protein sequence ID" value="SEI18067.1"/>
    <property type="molecule type" value="Genomic_DNA"/>
</dbReference>
<dbReference type="Pfam" id="PF13296">
    <property type="entry name" value="T6SS_Vgr"/>
    <property type="match status" value="1"/>
</dbReference>
<dbReference type="Pfam" id="PF05954">
    <property type="entry name" value="Phage_GPD"/>
    <property type="match status" value="1"/>
</dbReference>
<feature type="domain" description="Gp5/Type VI secretion system Vgr protein OB-fold" evidence="2">
    <location>
        <begin position="429"/>
        <end position="480"/>
    </location>
</feature>